<sequence length="409" mass="43795">MHHPPLSGRRVIELGTMLAAPFASHILAQLGAEVIKVEPPAGDPTRSLVRGGPSGTFIAYSHGKKSVCIDLGRPEGRAAFLQLIASADALVHNLAPKAAKKLGVTREDCAAVNPNLIYCHIRGYAAGPQADDLASNPVAEAATGVMEANRVNGRPSRLGPSYHDQFAGAYAVIGILASMLQPEADPGERQVEIGLYETGLHVASRDLVGVQLKTQLLGRPEREPHGEFSMPGYGAYLTADERWIYLLILNDAHWLKFCEALKLPQATDASLAALRHRKKRREEVEEIVKAAVAQHRFDDVESRLKAAGVGCTEVLPLERVLEAPQAHQPGKLRTVPLRGMDFEVPEFPRLGACDDGIVTLPPAELGEHTLEVLQAAGLSPQACEALIASGAVAVARPDSFAWAPVRPGT</sequence>
<name>A0A7Y8KZE2_9BURK</name>
<accession>A0A7Y8KZE2</accession>
<evidence type="ECO:0000313" key="1">
    <source>
        <dbReference type="EMBL" id="NWF47236.1"/>
    </source>
</evidence>
<dbReference type="Gene3D" id="3.40.50.10540">
    <property type="entry name" value="Crotonobetainyl-coa:carnitine coa-transferase, domain 1"/>
    <property type="match status" value="1"/>
</dbReference>
<dbReference type="PANTHER" id="PTHR48228">
    <property type="entry name" value="SUCCINYL-COA--D-CITRAMALATE COA-TRANSFERASE"/>
    <property type="match status" value="1"/>
</dbReference>
<keyword evidence="2" id="KW-1185">Reference proteome</keyword>
<dbReference type="PANTHER" id="PTHR48228:SF7">
    <property type="entry name" value="FATTY ACYL-COA TRANSFERASE RV3272-RELATED"/>
    <property type="match status" value="1"/>
</dbReference>
<comment type="caution">
    <text evidence="1">The sequence shown here is derived from an EMBL/GenBank/DDBJ whole genome shotgun (WGS) entry which is preliminary data.</text>
</comment>
<keyword evidence="1" id="KW-0808">Transferase</keyword>
<dbReference type="Gene3D" id="3.30.1540.10">
    <property type="entry name" value="formyl-coa transferase, domain 3"/>
    <property type="match status" value="1"/>
</dbReference>
<dbReference type="EMBL" id="VYGV01000016">
    <property type="protein sequence ID" value="NWF47236.1"/>
    <property type="molecule type" value="Genomic_DNA"/>
</dbReference>
<dbReference type="InterPro" id="IPR050509">
    <property type="entry name" value="CoA-transferase_III"/>
</dbReference>
<dbReference type="SUPFAM" id="SSF89796">
    <property type="entry name" value="CoA-transferase family III (CaiB/BaiF)"/>
    <property type="match status" value="1"/>
</dbReference>
<reference evidence="1 2" key="1">
    <citation type="submission" date="2019-09" db="EMBL/GenBank/DDBJ databases">
        <title>Hydrogenophaga aromatica sp. nov., isolated from a para-xylene-degrading enrichment culture.</title>
        <authorList>
            <person name="Tancsics A."/>
            <person name="Banerjee S."/>
        </authorList>
    </citation>
    <scope>NUCLEOTIDE SEQUENCE [LARGE SCALE GENOMIC DNA]</scope>
    <source>
        <strain evidence="1 2">D2P1</strain>
    </source>
</reference>
<gene>
    <name evidence="1" type="ORF">F3K02_18545</name>
</gene>
<proteinExistence type="predicted"/>
<dbReference type="InterPro" id="IPR023606">
    <property type="entry name" value="CoA-Trfase_III_dom_1_sf"/>
</dbReference>
<dbReference type="InterPro" id="IPR044855">
    <property type="entry name" value="CoA-Trfase_III_dom3_sf"/>
</dbReference>
<protein>
    <submittedName>
        <fullName evidence="1">CoA transferase</fullName>
    </submittedName>
</protein>
<dbReference type="RefSeq" id="WP_177137119.1">
    <property type="nucleotide sequence ID" value="NZ_VYGV01000016.1"/>
</dbReference>
<dbReference type="AlphaFoldDB" id="A0A7Y8KZE2"/>
<organism evidence="1 2">
    <name type="scientific">Hydrogenophaga aromaticivorans</name>
    <dbReference type="NCBI Taxonomy" id="2610898"/>
    <lineage>
        <taxon>Bacteria</taxon>
        <taxon>Pseudomonadati</taxon>
        <taxon>Pseudomonadota</taxon>
        <taxon>Betaproteobacteria</taxon>
        <taxon>Burkholderiales</taxon>
        <taxon>Comamonadaceae</taxon>
        <taxon>Hydrogenophaga</taxon>
    </lineage>
</organism>
<dbReference type="GO" id="GO:0016740">
    <property type="term" value="F:transferase activity"/>
    <property type="evidence" value="ECO:0007669"/>
    <property type="project" value="UniProtKB-KW"/>
</dbReference>
<dbReference type="InterPro" id="IPR003673">
    <property type="entry name" value="CoA-Trfase_fam_III"/>
</dbReference>
<dbReference type="Proteomes" id="UP000545507">
    <property type="component" value="Unassembled WGS sequence"/>
</dbReference>
<evidence type="ECO:0000313" key="2">
    <source>
        <dbReference type="Proteomes" id="UP000545507"/>
    </source>
</evidence>
<dbReference type="Pfam" id="PF02515">
    <property type="entry name" value="CoA_transf_3"/>
    <property type="match status" value="1"/>
</dbReference>